<keyword evidence="5" id="KW-1185">Reference proteome</keyword>
<feature type="compositionally biased region" description="Acidic residues" evidence="3">
    <location>
        <begin position="98"/>
        <end position="116"/>
    </location>
</feature>
<keyword evidence="2" id="KW-0698">rRNA processing</keyword>
<organism evidence="4 5">
    <name type="scientific">Escallonia rubra</name>
    <dbReference type="NCBI Taxonomy" id="112253"/>
    <lineage>
        <taxon>Eukaryota</taxon>
        <taxon>Viridiplantae</taxon>
        <taxon>Streptophyta</taxon>
        <taxon>Embryophyta</taxon>
        <taxon>Tracheophyta</taxon>
        <taxon>Spermatophyta</taxon>
        <taxon>Magnoliopsida</taxon>
        <taxon>eudicotyledons</taxon>
        <taxon>Gunneridae</taxon>
        <taxon>Pentapetalae</taxon>
        <taxon>asterids</taxon>
        <taxon>campanulids</taxon>
        <taxon>Escalloniales</taxon>
        <taxon>Escalloniaceae</taxon>
        <taxon>Escallonia</taxon>
    </lineage>
</organism>
<feature type="region of interest" description="Disordered" evidence="3">
    <location>
        <begin position="91"/>
        <end position="165"/>
    </location>
</feature>
<proteinExistence type="inferred from homology"/>
<gene>
    <name evidence="4" type="ORF">RJ640_013319</name>
</gene>
<evidence type="ECO:0000256" key="1">
    <source>
        <dbReference type="ARBA" id="ARBA00006524"/>
    </source>
</evidence>
<evidence type="ECO:0000256" key="2">
    <source>
        <dbReference type="ARBA" id="ARBA00022552"/>
    </source>
</evidence>
<evidence type="ECO:0000256" key="3">
    <source>
        <dbReference type="SAM" id="MobiDB-lite"/>
    </source>
</evidence>
<accession>A0AA88UAT7</accession>
<sequence length="165" mass="18250">MEISGIASVAVPKGDINLSGTVFYKNEVELKPRYVDELEDMLDEVMLSLNTEIGDGSIEEIAEKLMVMHEECLEGNYMSIESLKEVNPAVQHIRQAGNDDDESSDEDVSLEDDDSAEMAVDAPESESKSNQMDIIVEEPSPARTAEAEDGWTVVAASRRNRGRRQ</sequence>
<reference evidence="4" key="1">
    <citation type="submission" date="2022-12" db="EMBL/GenBank/DDBJ databases">
        <title>Draft genome assemblies for two species of Escallonia (Escalloniales).</title>
        <authorList>
            <person name="Chanderbali A."/>
            <person name="Dervinis C."/>
            <person name="Anghel I."/>
            <person name="Soltis D."/>
            <person name="Soltis P."/>
            <person name="Zapata F."/>
        </authorList>
    </citation>
    <scope>NUCLEOTIDE SEQUENCE</scope>
    <source>
        <strain evidence="4">UCBG92.1500</strain>
        <tissue evidence="4">Leaf</tissue>
    </source>
</reference>
<dbReference type="EMBL" id="JAVXUO010001996">
    <property type="protein sequence ID" value="KAK2977340.1"/>
    <property type="molecule type" value="Genomic_DNA"/>
</dbReference>
<dbReference type="AlphaFoldDB" id="A0AA88UAT7"/>
<evidence type="ECO:0000313" key="5">
    <source>
        <dbReference type="Proteomes" id="UP001187471"/>
    </source>
</evidence>
<name>A0AA88UAT7_9ASTE</name>
<comment type="similarity">
    <text evidence="1">Belongs to the TSR2 family.</text>
</comment>
<dbReference type="GO" id="GO:0006364">
    <property type="term" value="P:rRNA processing"/>
    <property type="evidence" value="ECO:0007669"/>
    <property type="project" value="UniProtKB-KW"/>
</dbReference>
<dbReference type="InterPro" id="IPR019398">
    <property type="entry name" value="Pre-rRNA_process_TSR2"/>
</dbReference>
<dbReference type="PANTHER" id="PTHR21250">
    <property type="entry name" value="PRE-RRNA-PROCESSING PROTEIN TSR2 HOMOLOG"/>
    <property type="match status" value="1"/>
</dbReference>
<evidence type="ECO:0008006" key="6">
    <source>
        <dbReference type="Google" id="ProtNLM"/>
    </source>
</evidence>
<comment type="caution">
    <text evidence="4">The sequence shown here is derived from an EMBL/GenBank/DDBJ whole genome shotgun (WGS) entry which is preliminary data.</text>
</comment>
<evidence type="ECO:0000313" key="4">
    <source>
        <dbReference type="EMBL" id="KAK2977340.1"/>
    </source>
</evidence>
<dbReference type="Proteomes" id="UP001187471">
    <property type="component" value="Unassembled WGS sequence"/>
</dbReference>
<protein>
    <recommendedName>
        <fullName evidence="6">Pre-rRNA-processing protein TSR2 homolog</fullName>
    </recommendedName>
</protein>